<dbReference type="InterPro" id="IPR003593">
    <property type="entry name" value="AAA+_ATPase"/>
</dbReference>
<accession>A0A8C2EP07</accession>
<dbReference type="GO" id="GO:0005634">
    <property type="term" value="C:nucleus"/>
    <property type="evidence" value="ECO:0007669"/>
    <property type="project" value="TreeGrafter"/>
</dbReference>
<dbReference type="SMART" id="SM00382">
    <property type="entry name" value="AAA"/>
    <property type="match status" value="2"/>
</dbReference>
<dbReference type="GO" id="GO:0042254">
    <property type="term" value="P:ribosome biogenesis"/>
    <property type="evidence" value="ECO:0007669"/>
    <property type="project" value="TreeGrafter"/>
</dbReference>
<dbReference type="GO" id="GO:0003723">
    <property type="term" value="F:RNA binding"/>
    <property type="evidence" value="ECO:0007669"/>
    <property type="project" value="TreeGrafter"/>
</dbReference>
<evidence type="ECO:0000259" key="4">
    <source>
        <dbReference type="SMART" id="SM00382"/>
    </source>
</evidence>
<dbReference type="InterPro" id="IPR003959">
    <property type="entry name" value="ATPase_AAA_core"/>
</dbReference>
<dbReference type="InterPro" id="IPR038100">
    <property type="entry name" value="NLV2_N_sf"/>
</dbReference>
<dbReference type="Pfam" id="PF17862">
    <property type="entry name" value="AAA_lid_3"/>
    <property type="match status" value="2"/>
</dbReference>
<proteinExistence type="inferred from homology"/>
<dbReference type="Proteomes" id="UP000694701">
    <property type="component" value="Unplaced"/>
</dbReference>
<feature type="domain" description="AAA+ ATPase" evidence="4">
    <location>
        <begin position="489"/>
        <end position="625"/>
    </location>
</feature>
<dbReference type="PROSITE" id="PS00674">
    <property type="entry name" value="AAA"/>
    <property type="match status" value="2"/>
</dbReference>
<name>A0A8C2EP07_CYPCA</name>
<reference evidence="5" key="1">
    <citation type="submission" date="2025-08" db="UniProtKB">
        <authorList>
            <consortium name="Ensembl"/>
        </authorList>
    </citation>
    <scope>IDENTIFICATION</scope>
</reference>
<comment type="similarity">
    <text evidence="1">Belongs to the AAA ATPase family.</text>
</comment>
<dbReference type="FunFam" id="3.40.50.300:FF:000149">
    <property type="entry name" value="Nuclear valosin-containing protein-like"/>
    <property type="match status" value="1"/>
</dbReference>
<organism evidence="5 6">
    <name type="scientific">Cyprinus carpio</name>
    <name type="common">Common carp</name>
    <dbReference type="NCBI Taxonomy" id="7962"/>
    <lineage>
        <taxon>Eukaryota</taxon>
        <taxon>Metazoa</taxon>
        <taxon>Chordata</taxon>
        <taxon>Craniata</taxon>
        <taxon>Vertebrata</taxon>
        <taxon>Euteleostomi</taxon>
        <taxon>Actinopterygii</taxon>
        <taxon>Neopterygii</taxon>
        <taxon>Teleostei</taxon>
        <taxon>Ostariophysi</taxon>
        <taxon>Cypriniformes</taxon>
        <taxon>Cyprinidae</taxon>
        <taxon>Cyprininae</taxon>
        <taxon>Cyprinus</taxon>
    </lineage>
</organism>
<dbReference type="InterPro" id="IPR003960">
    <property type="entry name" value="ATPase_AAA_CS"/>
</dbReference>
<dbReference type="GO" id="GO:1990275">
    <property type="term" value="F:preribosome binding"/>
    <property type="evidence" value="ECO:0007669"/>
    <property type="project" value="TreeGrafter"/>
</dbReference>
<dbReference type="CDD" id="cd19530">
    <property type="entry name" value="RecA-like_NVL_r2-like"/>
    <property type="match status" value="1"/>
</dbReference>
<dbReference type="Gene3D" id="1.10.8.60">
    <property type="match status" value="2"/>
</dbReference>
<keyword evidence="3" id="KW-0067">ATP-binding</keyword>
<dbReference type="Pfam" id="PF00004">
    <property type="entry name" value="AAA"/>
    <property type="match status" value="2"/>
</dbReference>
<dbReference type="InterPro" id="IPR027417">
    <property type="entry name" value="P-loop_NTPase"/>
</dbReference>
<dbReference type="Gene3D" id="1.10.10.2010">
    <property type="match status" value="1"/>
</dbReference>
<dbReference type="Gene3D" id="3.40.50.300">
    <property type="entry name" value="P-loop containing nucleotide triphosphate hydrolases"/>
    <property type="match status" value="2"/>
</dbReference>
<dbReference type="AlphaFoldDB" id="A0A8C2EP07"/>
<dbReference type="InterPro" id="IPR031996">
    <property type="entry name" value="NVL2_nucleolin-bd"/>
</dbReference>
<dbReference type="InterPro" id="IPR041569">
    <property type="entry name" value="AAA_lid_3"/>
</dbReference>
<keyword evidence="2" id="KW-0547">Nucleotide-binding</keyword>
<protein>
    <submittedName>
        <fullName evidence="5">Nuclear VCP like</fullName>
    </submittedName>
</protein>
<dbReference type="FunFam" id="3.40.50.300:FF:000600">
    <property type="entry name" value="Nuclear valosin-containing protein-like"/>
    <property type="match status" value="1"/>
</dbReference>
<dbReference type="PANTHER" id="PTHR23077:SF171">
    <property type="entry name" value="NUCLEAR VALOSIN-CONTAINING PROTEIN-LIKE"/>
    <property type="match status" value="1"/>
</dbReference>
<dbReference type="SUPFAM" id="SSF52540">
    <property type="entry name" value="P-loop containing nucleoside triphosphate hydrolases"/>
    <property type="match status" value="2"/>
</dbReference>
<evidence type="ECO:0000313" key="5">
    <source>
        <dbReference type="Ensembl" id="ENSCCRP00020043997.1"/>
    </source>
</evidence>
<evidence type="ECO:0000256" key="2">
    <source>
        <dbReference type="ARBA" id="ARBA00022741"/>
    </source>
</evidence>
<dbReference type="PANTHER" id="PTHR23077">
    <property type="entry name" value="AAA-FAMILY ATPASE"/>
    <property type="match status" value="1"/>
</dbReference>
<sequence length="741" mass="81514">MKNRGTYNIDPRLKHRVHQYLKSHSDPYVDISAMASELQHRVEYGRRNRTAFRIQVEKVHAVICSESDISALENKHLAKRHTNHMNSSLTSLYQRGATPQKSADGEQENIFIDLCEEEASSTPVDISALGSSRGVFQISSSVCPSVCLSCSHTTARLLQEVCKLLIHMRHPEVYQRLGVVPPRGFLLHGPPGCGKTLLAQAVAGEVGLPMLKVSAPELVSGVSGESEQKLRELFEQAISSAPCILFIDEIDAITPKREIASKDMERRIVAQLLTCMDDLNSLSEPAQVLVIGATNRPDSLDPALRRAGRFDREICLGIPDEAARLKILKTLCRKITLTEDFDYRQLARLTPGYVGADLMALCREAAMTSVNRILLQPSSEDVTAPLTSGEDKTVVGCCQKADLEQLLSLLKRNETLSEEQLSGLCVLMSDFKTSLSRVQPSAKREGFATVPDVTWEDVGALQDIREELNMAIMAPINNPEHFRALGLNTPAGVLLAGPPGCGKTLLAKAVANESGLNFISVKGPELLNMYVGESERAVRQVFQRGRNSAPCVIFFDEIDALCPRRSEHESGASVRVVNQLLTEMDGMGNRKQVFIMAATNRPDIIDRAVLRPGRLDKTLYVGLPPPADRHAILVTITKNGTKPLLDSDVNLEEIAHDARCESFTGADLSALVREACVNALRPEEGIRVSRIHFEDAFKKVRPSVSKKVSDENIILVGLNQPHPTRLVKVMTHICDCALIQL</sequence>
<evidence type="ECO:0000313" key="6">
    <source>
        <dbReference type="Proteomes" id="UP000694701"/>
    </source>
</evidence>
<feature type="domain" description="AAA+ ATPase" evidence="4">
    <location>
        <begin position="181"/>
        <end position="320"/>
    </location>
</feature>
<dbReference type="CDD" id="cd19518">
    <property type="entry name" value="RecA-like_NVL_r1-like"/>
    <property type="match status" value="1"/>
</dbReference>
<dbReference type="GO" id="GO:0016887">
    <property type="term" value="F:ATP hydrolysis activity"/>
    <property type="evidence" value="ECO:0007669"/>
    <property type="project" value="InterPro"/>
</dbReference>
<dbReference type="InterPro" id="IPR050168">
    <property type="entry name" value="AAA_ATPase_domain"/>
</dbReference>
<dbReference type="Ensembl" id="ENSCCRT00020048018.1">
    <property type="protein sequence ID" value="ENSCCRP00020043997.1"/>
    <property type="gene ID" value="ENSCCRG00020019308.1"/>
</dbReference>
<evidence type="ECO:0000256" key="1">
    <source>
        <dbReference type="ARBA" id="ARBA00006914"/>
    </source>
</evidence>
<dbReference type="Pfam" id="PF16725">
    <property type="entry name" value="Nucleolin_bd"/>
    <property type="match status" value="1"/>
</dbReference>
<evidence type="ECO:0000256" key="3">
    <source>
        <dbReference type="ARBA" id="ARBA00022840"/>
    </source>
</evidence>
<dbReference type="GO" id="GO:0005524">
    <property type="term" value="F:ATP binding"/>
    <property type="evidence" value="ECO:0007669"/>
    <property type="project" value="UniProtKB-KW"/>
</dbReference>